<evidence type="ECO:0000313" key="2">
    <source>
        <dbReference type="Proteomes" id="UP001152798"/>
    </source>
</evidence>
<gene>
    <name evidence="1" type="ORF">NEZAVI_LOCUS13558</name>
</gene>
<keyword evidence="2" id="KW-1185">Reference proteome</keyword>
<organism evidence="1 2">
    <name type="scientific">Nezara viridula</name>
    <name type="common">Southern green stink bug</name>
    <name type="synonym">Cimex viridulus</name>
    <dbReference type="NCBI Taxonomy" id="85310"/>
    <lineage>
        <taxon>Eukaryota</taxon>
        <taxon>Metazoa</taxon>
        <taxon>Ecdysozoa</taxon>
        <taxon>Arthropoda</taxon>
        <taxon>Hexapoda</taxon>
        <taxon>Insecta</taxon>
        <taxon>Pterygota</taxon>
        <taxon>Neoptera</taxon>
        <taxon>Paraneoptera</taxon>
        <taxon>Hemiptera</taxon>
        <taxon>Heteroptera</taxon>
        <taxon>Panheteroptera</taxon>
        <taxon>Pentatomomorpha</taxon>
        <taxon>Pentatomoidea</taxon>
        <taxon>Pentatomidae</taxon>
        <taxon>Pentatominae</taxon>
        <taxon>Nezara</taxon>
    </lineage>
</organism>
<dbReference type="AlphaFoldDB" id="A0A9P0MS92"/>
<name>A0A9P0MS92_NEZVI</name>
<reference evidence="1" key="1">
    <citation type="submission" date="2022-01" db="EMBL/GenBank/DDBJ databases">
        <authorList>
            <person name="King R."/>
        </authorList>
    </citation>
    <scope>NUCLEOTIDE SEQUENCE</scope>
</reference>
<evidence type="ECO:0000313" key="1">
    <source>
        <dbReference type="EMBL" id="CAH1405323.1"/>
    </source>
</evidence>
<dbReference type="EMBL" id="OV725082">
    <property type="protein sequence ID" value="CAH1405323.1"/>
    <property type="molecule type" value="Genomic_DNA"/>
</dbReference>
<accession>A0A9P0MS92</accession>
<protein>
    <submittedName>
        <fullName evidence="1">Uncharacterized protein</fullName>
    </submittedName>
</protein>
<proteinExistence type="predicted"/>
<sequence length="89" mass="10312">MIVDTSSDAFMQMRGWSRQLTDPIGFAIHILADNPSANDRKQTRKRCPCRPLRGHWTADKPAFNYRPNHLITARWRNSDWSATDRIGQS</sequence>
<dbReference type="Proteomes" id="UP001152798">
    <property type="component" value="Chromosome 6"/>
</dbReference>